<dbReference type="InterPro" id="IPR036881">
    <property type="entry name" value="Glyco_hydro_3_C_sf"/>
</dbReference>
<organism evidence="8 9">
    <name type="scientific">Aureimonas pseudogalii</name>
    <dbReference type="NCBI Taxonomy" id="1744844"/>
    <lineage>
        <taxon>Bacteria</taxon>
        <taxon>Pseudomonadati</taxon>
        <taxon>Pseudomonadota</taxon>
        <taxon>Alphaproteobacteria</taxon>
        <taxon>Hyphomicrobiales</taxon>
        <taxon>Aurantimonadaceae</taxon>
        <taxon>Aureimonas</taxon>
    </lineage>
</organism>
<dbReference type="GO" id="GO:0009251">
    <property type="term" value="P:glucan catabolic process"/>
    <property type="evidence" value="ECO:0007669"/>
    <property type="project" value="TreeGrafter"/>
</dbReference>
<feature type="domain" description="Fibronectin type III-like" evidence="7">
    <location>
        <begin position="629"/>
        <end position="698"/>
    </location>
</feature>
<dbReference type="AlphaFoldDB" id="A0A7W6E989"/>
<dbReference type="PRINTS" id="PR00133">
    <property type="entry name" value="GLHYDRLASE3"/>
</dbReference>
<dbReference type="InterPro" id="IPR051915">
    <property type="entry name" value="Cellulose_Degrad_GH3"/>
</dbReference>
<dbReference type="EC" id="3.2.1.21" evidence="3"/>
<dbReference type="Gene3D" id="3.40.50.1700">
    <property type="entry name" value="Glycoside hydrolase family 3 C-terminal domain"/>
    <property type="match status" value="1"/>
</dbReference>
<evidence type="ECO:0000256" key="4">
    <source>
        <dbReference type="ARBA" id="ARBA00022729"/>
    </source>
</evidence>
<evidence type="ECO:0000259" key="7">
    <source>
        <dbReference type="SMART" id="SM01217"/>
    </source>
</evidence>
<evidence type="ECO:0000256" key="5">
    <source>
        <dbReference type="ARBA" id="ARBA00022801"/>
    </source>
</evidence>
<gene>
    <name evidence="8" type="ORF">GGR04_000922</name>
</gene>
<dbReference type="GO" id="GO:0008422">
    <property type="term" value="F:beta-glucosidase activity"/>
    <property type="evidence" value="ECO:0007669"/>
    <property type="project" value="UniProtKB-EC"/>
</dbReference>
<evidence type="ECO:0000256" key="3">
    <source>
        <dbReference type="ARBA" id="ARBA00012744"/>
    </source>
</evidence>
<dbReference type="InterPro" id="IPR026891">
    <property type="entry name" value="Fn3-like"/>
</dbReference>
<dbReference type="PANTHER" id="PTHR30620:SF16">
    <property type="entry name" value="LYSOSOMAL BETA GLUCOSIDASE"/>
    <property type="match status" value="1"/>
</dbReference>
<dbReference type="InterPro" id="IPR013783">
    <property type="entry name" value="Ig-like_fold"/>
</dbReference>
<dbReference type="RefSeq" id="WP_183198299.1">
    <property type="nucleotide sequence ID" value="NZ_JACIEK010000001.1"/>
</dbReference>
<comment type="similarity">
    <text evidence="2">Belongs to the glycosyl hydrolase 3 family.</text>
</comment>
<evidence type="ECO:0000256" key="6">
    <source>
        <dbReference type="ARBA" id="ARBA00023295"/>
    </source>
</evidence>
<dbReference type="Gene3D" id="2.60.40.10">
    <property type="entry name" value="Immunoglobulins"/>
    <property type="match status" value="1"/>
</dbReference>
<dbReference type="Proteomes" id="UP000542776">
    <property type="component" value="Unassembled WGS sequence"/>
</dbReference>
<name>A0A7W6E989_9HYPH</name>
<dbReference type="InterPro" id="IPR001764">
    <property type="entry name" value="Glyco_hydro_3_N"/>
</dbReference>
<dbReference type="EMBL" id="JACIEK010000001">
    <property type="protein sequence ID" value="MBB3997101.1"/>
    <property type="molecule type" value="Genomic_DNA"/>
</dbReference>
<dbReference type="Gene3D" id="3.20.20.300">
    <property type="entry name" value="Glycoside hydrolase, family 3, N-terminal domain"/>
    <property type="match status" value="1"/>
</dbReference>
<dbReference type="Pfam" id="PF01915">
    <property type="entry name" value="Glyco_hydro_3_C"/>
    <property type="match status" value="1"/>
</dbReference>
<dbReference type="PANTHER" id="PTHR30620">
    <property type="entry name" value="PERIPLASMIC BETA-GLUCOSIDASE-RELATED"/>
    <property type="match status" value="1"/>
</dbReference>
<protein>
    <recommendedName>
        <fullName evidence="3">beta-glucosidase</fullName>
        <ecNumber evidence="3">3.2.1.21</ecNumber>
    </recommendedName>
</protein>
<dbReference type="Pfam" id="PF00933">
    <property type="entry name" value="Glyco_hydro_3"/>
    <property type="match status" value="1"/>
</dbReference>
<keyword evidence="6 8" id="KW-0326">Glycosidase</keyword>
<keyword evidence="4" id="KW-0732">Signal</keyword>
<keyword evidence="5 8" id="KW-0378">Hydrolase</keyword>
<accession>A0A7W6E989</accession>
<evidence type="ECO:0000256" key="2">
    <source>
        <dbReference type="ARBA" id="ARBA00005336"/>
    </source>
</evidence>
<proteinExistence type="inferred from homology"/>
<keyword evidence="9" id="KW-1185">Reference proteome</keyword>
<dbReference type="InterPro" id="IPR036962">
    <property type="entry name" value="Glyco_hydro_3_N_sf"/>
</dbReference>
<comment type="caution">
    <text evidence="8">The sequence shown here is derived from an EMBL/GenBank/DDBJ whole genome shotgun (WGS) entry which is preliminary data.</text>
</comment>
<sequence>MSRIDELLAAMTPEEKIGQLVMRAAGFSVTGPVLGGDATDDVRAGRTGSLLNVFGPEATRAIQRVAVEESRLRIPLLLGFDVVHGHRTVFPLPIAEAGAFDPDLWERTARASAVEAAKDGVKLVFAPMIDIARDPRWGRIAESPGEDPLIAALFAEAKVAGLQGDDLGHETAVAATAKHFVAYGAAEAGRDYATTDLSERTLHETYLPPFEAAVQSGVAAVMPAFSDLAGVPMTANRRLLQDWLRGTAGFEGVVVSDYHALAELIAHGVAADAVEAAALAMRAGVDIDMMSEVYREGLAPALARGLVEIEAVDAAVRRVLALKERLALFERPYGPDAAPEAEALEERRAARRLAREAAARSIVLLTNRNATLPLPQTPQRIAVVGPLADARADMLGCWSGAGEARDAVSVFEGLAAARPDCDWRLAPGIGIRDGDDSRVEAALGVAAAADLVILCLGEASDMSGEAASRSDLALPGLQQDFADRVLALGRPVVAVLSGGRPLAVQGLAEGAEALLATWFLGHEAGNALADVLTGRTGPSARLPVTWPRSVGQVPLHYDARPSGRPASPEHYTSKYIDGPVTPLFPFGHGLTYGRFELTGLHADRPVAHSGETVAVTAELANTGDHFGEETLFLFTRRPVSAVARPRLTLKAFGRLALAPGARGRLTMLLPVEALRSLDADLRPTLEPGAVELLVGPSADPERLVSFWIEVRAGRRA</sequence>
<evidence type="ECO:0000313" key="9">
    <source>
        <dbReference type="Proteomes" id="UP000542776"/>
    </source>
</evidence>
<reference evidence="8 9" key="1">
    <citation type="submission" date="2020-08" db="EMBL/GenBank/DDBJ databases">
        <title>Genomic Encyclopedia of Type Strains, Phase IV (KMG-IV): sequencing the most valuable type-strain genomes for metagenomic binning, comparative biology and taxonomic classification.</title>
        <authorList>
            <person name="Goeker M."/>
        </authorList>
    </citation>
    <scope>NUCLEOTIDE SEQUENCE [LARGE SCALE GENOMIC DNA]</scope>
    <source>
        <strain evidence="8 9">DSM 102238</strain>
    </source>
</reference>
<dbReference type="InterPro" id="IPR017853">
    <property type="entry name" value="GH"/>
</dbReference>
<evidence type="ECO:0000256" key="1">
    <source>
        <dbReference type="ARBA" id="ARBA00000448"/>
    </source>
</evidence>
<dbReference type="Pfam" id="PF14310">
    <property type="entry name" value="Fn3-like"/>
    <property type="match status" value="1"/>
</dbReference>
<dbReference type="InterPro" id="IPR002772">
    <property type="entry name" value="Glyco_hydro_3_C"/>
</dbReference>
<dbReference type="SUPFAM" id="SSF52279">
    <property type="entry name" value="Beta-D-glucan exohydrolase, C-terminal domain"/>
    <property type="match status" value="1"/>
</dbReference>
<dbReference type="SMART" id="SM01217">
    <property type="entry name" value="Fn3_like"/>
    <property type="match status" value="1"/>
</dbReference>
<comment type="catalytic activity">
    <reaction evidence="1">
        <text>Hydrolysis of terminal, non-reducing beta-D-glucosyl residues with release of beta-D-glucose.</text>
        <dbReference type="EC" id="3.2.1.21"/>
    </reaction>
</comment>
<dbReference type="SUPFAM" id="SSF51445">
    <property type="entry name" value="(Trans)glycosidases"/>
    <property type="match status" value="1"/>
</dbReference>
<evidence type="ECO:0000313" key="8">
    <source>
        <dbReference type="EMBL" id="MBB3997101.1"/>
    </source>
</evidence>